<reference evidence="1 2" key="1">
    <citation type="submission" date="2019-01" db="EMBL/GenBank/DDBJ databases">
        <title>Genome sequence of the Antarctic species Gelidibacter gilvus ACAM 158(T).</title>
        <authorList>
            <person name="Bowman J.P."/>
        </authorList>
    </citation>
    <scope>NUCLEOTIDE SEQUENCE [LARGE SCALE GENOMIC DNA]</scope>
    <source>
        <strain evidence="1 2">IC158</strain>
    </source>
</reference>
<evidence type="ECO:0000313" key="2">
    <source>
        <dbReference type="Proteomes" id="UP000289792"/>
    </source>
</evidence>
<dbReference type="EMBL" id="SDDZ01000019">
    <property type="protein sequence ID" value="RXJ44376.1"/>
    <property type="molecule type" value="Genomic_DNA"/>
</dbReference>
<evidence type="ECO:0000313" key="1">
    <source>
        <dbReference type="EMBL" id="RXJ44376.1"/>
    </source>
</evidence>
<protein>
    <submittedName>
        <fullName evidence="1">YceI family protein</fullName>
    </submittedName>
</protein>
<organism evidence="1 2">
    <name type="scientific">Gelidibacter gilvus</name>
    <dbReference type="NCBI Taxonomy" id="59602"/>
    <lineage>
        <taxon>Bacteria</taxon>
        <taxon>Pseudomonadati</taxon>
        <taxon>Bacteroidota</taxon>
        <taxon>Flavobacteriia</taxon>
        <taxon>Flavobacteriales</taxon>
        <taxon>Flavobacteriaceae</taxon>
        <taxon>Gelidibacter</taxon>
    </lineage>
</organism>
<gene>
    <name evidence="1" type="ORF">ESZ48_18170</name>
</gene>
<comment type="caution">
    <text evidence="1">The sequence shown here is derived from an EMBL/GenBank/DDBJ whole genome shotgun (WGS) entry which is preliminary data.</text>
</comment>
<sequence length="29" mass="3603">MKTDDVKRNEELKSVDFFDMEKYPHFFCC</sequence>
<dbReference type="Proteomes" id="UP000289792">
    <property type="component" value="Unassembled WGS sequence"/>
</dbReference>
<accession>A0A4Q0XCS7</accession>
<keyword evidence="2" id="KW-1185">Reference proteome</keyword>
<dbReference type="RefSeq" id="WP_129018976.1">
    <property type="nucleotide sequence ID" value="NZ_SDDZ01000019.1"/>
</dbReference>
<dbReference type="AlphaFoldDB" id="A0A4Q0XCS7"/>
<name>A0A4Q0XCS7_9FLAO</name>
<proteinExistence type="predicted"/>